<keyword evidence="3" id="KW-1185">Reference proteome</keyword>
<dbReference type="RefSeq" id="WP_425344738.1">
    <property type="nucleotide sequence ID" value="NZ_JBGUBD010000003.1"/>
</dbReference>
<accession>A0ABV4U4I6</accession>
<sequence length="159" mass="17211">MMRSAWLCVLLGLTTTLVLTGCAQTYVNIPAQAGDVASHDPNSSNVRDIQVQAIRVVLRDRPLESPIGIILPEGTEPLFTAAVASDLGEGVYALTDLEGSPASVIEVDQIRIRGTSAEVDVIRPRGTEGRQTVTVYLTRTPFVGWSVERTRAWQGIITH</sequence>
<proteinExistence type="predicted"/>
<organism evidence="2 3">
    <name type="scientific">Natronomicrosphaera hydrolytica</name>
    <dbReference type="NCBI Taxonomy" id="3242702"/>
    <lineage>
        <taxon>Bacteria</taxon>
        <taxon>Pseudomonadati</taxon>
        <taxon>Planctomycetota</taxon>
        <taxon>Phycisphaerae</taxon>
        <taxon>Phycisphaerales</taxon>
        <taxon>Phycisphaeraceae</taxon>
        <taxon>Natronomicrosphaera</taxon>
    </lineage>
</organism>
<evidence type="ECO:0000256" key="1">
    <source>
        <dbReference type="SAM" id="SignalP"/>
    </source>
</evidence>
<evidence type="ECO:0000313" key="2">
    <source>
        <dbReference type="EMBL" id="MFA9477813.1"/>
    </source>
</evidence>
<feature type="chain" id="PRO_5045847686" evidence="1">
    <location>
        <begin position="21"/>
        <end position="159"/>
    </location>
</feature>
<dbReference type="Proteomes" id="UP001575105">
    <property type="component" value="Unassembled WGS sequence"/>
</dbReference>
<protein>
    <submittedName>
        <fullName evidence="2">Uncharacterized protein</fullName>
    </submittedName>
</protein>
<dbReference type="EMBL" id="JBGUBD010000003">
    <property type="protein sequence ID" value="MFA9477813.1"/>
    <property type="molecule type" value="Genomic_DNA"/>
</dbReference>
<dbReference type="PROSITE" id="PS51257">
    <property type="entry name" value="PROKAR_LIPOPROTEIN"/>
    <property type="match status" value="1"/>
</dbReference>
<gene>
    <name evidence="2" type="ORF">ACERK3_05835</name>
</gene>
<evidence type="ECO:0000313" key="3">
    <source>
        <dbReference type="Proteomes" id="UP001575105"/>
    </source>
</evidence>
<keyword evidence="1" id="KW-0732">Signal</keyword>
<feature type="signal peptide" evidence="1">
    <location>
        <begin position="1"/>
        <end position="20"/>
    </location>
</feature>
<reference evidence="2 3" key="1">
    <citation type="submission" date="2024-08" db="EMBL/GenBank/DDBJ databases">
        <title>Whole-genome sequencing of halo(alkali)philic microorganisms from hypersaline lakes.</title>
        <authorList>
            <person name="Sorokin D.Y."/>
            <person name="Merkel A.Y."/>
            <person name="Messina E."/>
            <person name="Yakimov M."/>
        </authorList>
    </citation>
    <scope>NUCLEOTIDE SEQUENCE [LARGE SCALE GENOMIC DNA]</scope>
    <source>
        <strain evidence="2 3">AB-hyl4</strain>
    </source>
</reference>
<name>A0ABV4U4I6_9BACT</name>
<comment type="caution">
    <text evidence="2">The sequence shown here is derived from an EMBL/GenBank/DDBJ whole genome shotgun (WGS) entry which is preliminary data.</text>
</comment>